<evidence type="ECO:0000313" key="4">
    <source>
        <dbReference type="EMBL" id="VAW07852.1"/>
    </source>
</evidence>
<keyword evidence="1 4" id="KW-0560">Oxidoreductase</keyword>
<dbReference type="Gene3D" id="1.10.1040.10">
    <property type="entry name" value="N-(1-d-carboxylethyl)-l-norvaline Dehydrogenase, domain 2"/>
    <property type="match status" value="1"/>
</dbReference>
<dbReference type="PANTHER" id="PTHR48075:SF9">
    <property type="entry name" value="3-HYDROXYBUTYRYL-COA DEHYDROGENASE"/>
    <property type="match status" value="1"/>
</dbReference>
<accession>A0A3B0T057</accession>
<dbReference type="InterPro" id="IPR008927">
    <property type="entry name" value="6-PGluconate_DH-like_C_sf"/>
</dbReference>
<dbReference type="InterPro" id="IPR006176">
    <property type="entry name" value="3-OHacyl-CoA_DH_NAD-bd"/>
</dbReference>
<dbReference type="Gene3D" id="3.40.50.720">
    <property type="entry name" value="NAD(P)-binding Rossmann-like Domain"/>
    <property type="match status" value="1"/>
</dbReference>
<dbReference type="GO" id="GO:0006635">
    <property type="term" value="P:fatty acid beta-oxidation"/>
    <property type="evidence" value="ECO:0007669"/>
    <property type="project" value="TreeGrafter"/>
</dbReference>
<dbReference type="Pfam" id="PF02737">
    <property type="entry name" value="3HCDH_N"/>
    <property type="match status" value="1"/>
</dbReference>
<evidence type="ECO:0000256" key="1">
    <source>
        <dbReference type="ARBA" id="ARBA00023002"/>
    </source>
</evidence>
<sequence>ERGKLDQADADASLGRLSFVTDIAALADSDLVIEAVVENEDLKKDIFAKLDGILGDGAILASNTSSIPLTRIGSVTKRPERVVGMHFFNPAPIMPLVEIISTVVSDQTVVDEVATFAAETLGKTVVHAGDRAGFIVNMLLVPYAIDAMRMYESGFASKEDIDAGMVNGAGYPMGPLTLSDLIGLDTMLFVAESLFEEFREPRYAPPPLLRRMVEAGLLGRKSGKGFYDYT</sequence>
<dbReference type="InterPro" id="IPR006108">
    <property type="entry name" value="3HC_DH_C"/>
</dbReference>
<dbReference type="AlphaFoldDB" id="A0A3B0T057"/>
<dbReference type="EMBL" id="UOEK01000423">
    <property type="protein sequence ID" value="VAW07852.1"/>
    <property type="molecule type" value="Genomic_DNA"/>
</dbReference>
<dbReference type="SUPFAM" id="SSF51735">
    <property type="entry name" value="NAD(P)-binding Rossmann-fold domains"/>
    <property type="match status" value="1"/>
</dbReference>
<dbReference type="EC" id="1.1.1.35" evidence="4"/>
<feature type="domain" description="3-hydroxyacyl-CoA dehydrogenase C-terminal" evidence="2">
    <location>
        <begin position="133"/>
        <end position="229"/>
    </location>
</feature>
<dbReference type="NCBIfam" id="NF005875">
    <property type="entry name" value="PRK07819.1"/>
    <property type="match status" value="1"/>
</dbReference>
<dbReference type="SUPFAM" id="SSF48179">
    <property type="entry name" value="6-phosphogluconate dehydrogenase C-terminal domain-like"/>
    <property type="match status" value="1"/>
</dbReference>
<name>A0A3B0T057_9ZZZZ</name>
<gene>
    <name evidence="4" type="ORF">MNBD_ACTINO02-626</name>
</gene>
<feature type="domain" description="3-hydroxyacyl-CoA dehydrogenase NAD binding" evidence="3">
    <location>
        <begin position="1"/>
        <end position="130"/>
    </location>
</feature>
<dbReference type="GO" id="GO:0003857">
    <property type="term" value="F:(3S)-3-hydroxyacyl-CoA dehydrogenase (NAD+) activity"/>
    <property type="evidence" value="ECO:0007669"/>
    <property type="project" value="UniProtKB-EC"/>
</dbReference>
<reference evidence="4" key="1">
    <citation type="submission" date="2018-06" db="EMBL/GenBank/DDBJ databases">
        <authorList>
            <person name="Zhirakovskaya E."/>
        </authorList>
    </citation>
    <scope>NUCLEOTIDE SEQUENCE</scope>
</reference>
<dbReference type="InterPro" id="IPR036291">
    <property type="entry name" value="NAD(P)-bd_dom_sf"/>
</dbReference>
<protein>
    <submittedName>
        <fullName evidence="4">3-hydroxybutyryl-CoA dehydrogenase 3-hydroxyacyl-CoA dehydrogenase</fullName>
        <ecNumber evidence="4">1.1.1.157</ecNumber>
        <ecNumber evidence="4">1.1.1.35</ecNumber>
    </submittedName>
</protein>
<dbReference type="EC" id="1.1.1.157" evidence="4"/>
<dbReference type="GO" id="GO:0070403">
    <property type="term" value="F:NAD+ binding"/>
    <property type="evidence" value="ECO:0007669"/>
    <property type="project" value="InterPro"/>
</dbReference>
<dbReference type="Pfam" id="PF00725">
    <property type="entry name" value="3HCDH"/>
    <property type="match status" value="1"/>
</dbReference>
<evidence type="ECO:0000259" key="3">
    <source>
        <dbReference type="Pfam" id="PF02737"/>
    </source>
</evidence>
<dbReference type="PANTHER" id="PTHR48075">
    <property type="entry name" value="3-HYDROXYACYL-COA DEHYDROGENASE FAMILY PROTEIN"/>
    <property type="match status" value="1"/>
</dbReference>
<dbReference type="PIRSF" id="PIRSF000105">
    <property type="entry name" value="HCDH"/>
    <property type="match status" value="1"/>
</dbReference>
<evidence type="ECO:0000259" key="2">
    <source>
        <dbReference type="Pfam" id="PF00725"/>
    </source>
</evidence>
<feature type="non-terminal residue" evidence="4">
    <location>
        <position position="1"/>
    </location>
</feature>
<organism evidence="4">
    <name type="scientific">hydrothermal vent metagenome</name>
    <dbReference type="NCBI Taxonomy" id="652676"/>
    <lineage>
        <taxon>unclassified sequences</taxon>
        <taxon>metagenomes</taxon>
        <taxon>ecological metagenomes</taxon>
    </lineage>
</organism>
<proteinExistence type="predicted"/>
<dbReference type="InterPro" id="IPR022694">
    <property type="entry name" value="3-OHacyl-CoA_DH"/>
</dbReference>
<dbReference type="GO" id="GO:0008691">
    <property type="term" value="F:3-hydroxybutyryl-CoA dehydrogenase activity"/>
    <property type="evidence" value="ECO:0007669"/>
    <property type="project" value="UniProtKB-EC"/>
</dbReference>
<dbReference type="InterPro" id="IPR013328">
    <property type="entry name" value="6PGD_dom2"/>
</dbReference>